<dbReference type="AlphaFoldDB" id="A0AAW0AR72"/>
<evidence type="ECO:0000313" key="4">
    <source>
        <dbReference type="Proteomes" id="UP001383192"/>
    </source>
</evidence>
<dbReference type="PANTHER" id="PTHR38848:SF3">
    <property type="entry name" value="G-PROTEIN COUPLED RECEPTORS FAMILY 3 PROFILE DOMAIN-CONTAINING PROTEIN"/>
    <property type="match status" value="1"/>
</dbReference>
<feature type="transmembrane region" description="Helical" evidence="2">
    <location>
        <begin position="60"/>
        <end position="79"/>
    </location>
</feature>
<feature type="region of interest" description="Disordered" evidence="1">
    <location>
        <begin position="277"/>
        <end position="338"/>
    </location>
</feature>
<feature type="compositionally biased region" description="Polar residues" evidence="1">
    <location>
        <begin position="284"/>
        <end position="293"/>
    </location>
</feature>
<keyword evidence="2" id="KW-0472">Membrane</keyword>
<proteinExistence type="predicted"/>
<keyword evidence="4" id="KW-1185">Reference proteome</keyword>
<feature type="transmembrane region" description="Helical" evidence="2">
    <location>
        <begin position="174"/>
        <end position="195"/>
    </location>
</feature>
<protein>
    <recommendedName>
        <fullName evidence="5">Transmembrane protein</fullName>
    </recommendedName>
</protein>
<name>A0AAW0AR72_9AGAR</name>
<reference evidence="3 4" key="1">
    <citation type="submission" date="2024-01" db="EMBL/GenBank/DDBJ databases">
        <title>A draft genome for a cacao thread blight-causing isolate of Paramarasmius palmivorus.</title>
        <authorList>
            <person name="Baruah I.K."/>
            <person name="Bukari Y."/>
            <person name="Amoako-Attah I."/>
            <person name="Meinhardt L.W."/>
            <person name="Bailey B.A."/>
            <person name="Cohen S.P."/>
        </authorList>
    </citation>
    <scope>NUCLEOTIDE SEQUENCE [LARGE SCALE GENOMIC DNA]</scope>
    <source>
        <strain evidence="3 4">GH-12</strain>
    </source>
</reference>
<gene>
    <name evidence="3" type="ORF">VNI00_019020</name>
</gene>
<feature type="transmembrane region" description="Helical" evidence="2">
    <location>
        <begin position="100"/>
        <end position="121"/>
    </location>
</feature>
<comment type="caution">
    <text evidence="3">The sequence shown here is derived from an EMBL/GenBank/DDBJ whole genome shotgun (WGS) entry which is preliminary data.</text>
</comment>
<evidence type="ECO:0000256" key="2">
    <source>
        <dbReference type="SAM" id="Phobius"/>
    </source>
</evidence>
<evidence type="ECO:0000256" key="1">
    <source>
        <dbReference type="SAM" id="MobiDB-lite"/>
    </source>
</evidence>
<feature type="transmembrane region" description="Helical" evidence="2">
    <location>
        <begin position="25"/>
        <end position="48"/>
    </location>
</feature>
<evidence type="ECO:0000313" key="3">
    <source>
        <dbReference type="EMBL" id="KAK7015878.1"/>
    </source>
</evidence>
<dbReference type="Proteomes" id="UP001383192">
    <property type="component" value="Unassembled WGS sequence"/>
</dbReference>
<keyword evidence="2" id="KW-1133">Transmembrane helix</keyword>
<feature type="transmembrane region" description="Helical" evidence="2">
    <location>
        <begin position="201"/>
        <end position="223"/>
    </location>
</feature>
<keyword evidence="2" id="KW-0812">Transmembrane</keyword>
<sequence>MVHTRYPLIETVSDVRTWSMPYSKVTILIALGASWCYIFVGAVLTFGVGLSVSLSECSRGVFICTWFYTTTKLGVYLFLMERAFIVRGGGVRLKSWHYRFNFFLIGCWLTVFILLELGRIYSLDPKTGTCIFGWEWWALIPLMSLDVFVNFYLVLMFVVPLFTNTFLNSRLRALAVRALWTAVASTIATLANLVMLITIHAPGWLCLASCGLDIFLNAALLFYMTRTLKRDDRETKATWTVRGYMKTADMNAALRAQSPPSTDCQSIFILTEIDQRIDSDSPPDVSQTDSYGTGQRDLESGQNLPEEQIPSGKNLRFDSSSPSLGLDESKRRGHELNS</sequence>
<accession>A0AAW0AR72</accession>
<dbReference type="EMBL" id="JAYKXP010000303">
    <property type="protein sequence ID" value="KAK7015878.1"/>
    <property type="molecule type" value="Genomic_DNA"/>
</dbReference>
<dbReference type="PANTHER" id="PTHR38848">
    <property type="entry name" value="G-PROTEIN COUPLED RECEPTORS FAMILY 3 PROFILE DOMAIN-CONTAINING PROTEIN"/>
    <property type="match status" value="1"/>
</dbReference>
<evidence type="ECO:0008006" key="5">
    <source>
        <dbReference type="Google" id="ProtNLM"/>
    </source>
</evidence>
<feature type="compositionally biased region" description="Basic and acidic residues" evidence="1">
    <location>
        <begin position="327"/>
        <end position="338"/>
    </location>
</feature>
<feature type="transmembrane region" description="Helical" evidence="2">
    <location>
        <begin position="136"/>
        <end position="162"/>
    </location>
</feature>
<organism evidence="3 4">
    <name type="scientific">Paramarasmius palmivorus</name>
    <dbReference type="NCBI Taxonomy" id="297713"/>
    <lineage>
        <taxon>Eukaryota</taxon>
        <taxon>Fungi</taxon>
        <taxon>Dikarya</taxon>
        <taxon>Basidiomycota</taxon>
        <taxon>Agaricomycotina</taxon>
        <taxon>Agaricomycetes</taxon>
        <taxon>Agaricomycetidae</taxon>
        <taxon>Agaricales</taxon>
        <taxon>Marasmiineae</taxon>
        <taxon>Marasmiaceae</taxon>
        <taxon>Paramarasmius</taxon>
    </lineage>
</organism>